<sequence length="156" mass="17054">MSGKVAAAAGAPRTKPQVRRRAKRAMGTKRRGCRQLKGSSPAPRPLSTSPSPLCSSIHSSWPPRPPRSPSLRLRPLGSTRPPPARIASPRCSASRRTSRASTSRMAQRSTCATSSQRRRFRSRSLATGLMSRTGWATRSRASRCPVALRRRNGRTI</sequence>
<evidence type="ECO:0000313" key="2">
    <source>
        <dbReference type="EMBL" id="PWN25266.1"/>
    </source>
</evidence>
<dbReference type="AlphaFoldDB" id="A0A316UJ26"/>
<dbReference type="Proteomes" id="UP000245884">
    <property type="component" value="Unassembled WGS sequence"/>
</dbReference>
<feature type="compositionally biased region" description="Low complexity" evidence="1">
    <location>
        <begin position="69"/>
        <end position="79"/>
    </location>
</feature>
<keyword evidence="3" id="KW-1185">Reference proteome</keyword>
<evidence type="ECO:0000313" key="3">
    <source>
        <dbReference type="Proteomes" id="UP000245884"/>
    </source>
</evidence>
<organism evidence="2 3">
    <name type="scientific">Jaminaea rosea</name>
    <dbReference type="NCBI Taxonomy" id="1569628"/>
    <lineage>
        <taxon>Eukaryota</taxon>
        <taxon>Fungi</taxon>
        <taxon>Dikarya</taxon>
        <taxon>Basidiomycota</taxon>
        <taxon>Ustilaginomycotina</taxon>
        <taxon>Exobasidiomycetes</taxon>
        <taxon>Microstromatales</taxon>
        <taxon>Microstromatales incertae sedis</taxon>
        <taxon>Jaminaea</taxon>
    </lineage>
</organism>
<accession>A0A316UJ26</accession>
<evidence type="ECO:0000256" key="1">
    <source>
        <dbReference type="SAM" id="MobiDB-lite"/>
    </source>
</evidence>
<dbReference type="EMBL" id="KZ819677">
    <property type="protein sequence ID" value="PWN25266.1"/>
    <property type="molecule type" value="Genomic_DNA"/>
</dbReference>
<proteinExistence type="predicted"/>
<feature type="region of interest" description="Disordered" evidence="1">
    <location>
        <begin position="1"/>
        <end position="121"/>
    </location>
</feature>
<feature type="compositionally biased region" description="Basic residues" evidence="1">
    <location>
        <begin position="16"/>
        <end position="34"/>
    </location>
</feature>
<name>A0A316UJ26_9BASI</name>
<dbReference type="RefSeq" id="XP_025359878.1">
    <property type="nucleotide sequence ID" value="XM_025509898.1"/>
</dbReference>
<feature type="compositionally biased region" description="Low complexity" evidence="1">
    <location>
        <begin position="39"/>
        <end position="61"/>
    </location>
</feature>
<feature type="compositionally biased region" description="Low complexity" evidence="1">
    <location>
        <begin position="87"/>
        <end position="110"/>
    </location>
</feature>
<protein>
    <submittedName>
        <fullName evidence="2">Uncharacterized protein</fullName>
    </submittedName>
</protein>
<gene>
    <name evidence="2" type="ORF">BDZ90DRAFT_86362</name>
</gene>
<dbReference type="GeneID" id="37031721"/>
<reference evidence="2 3" key="1">
    <citation type="journal article" date="2018" name="Mol. Biol. Evol.">
        <title>Broad Genomic Sampling Reveals a Smut Pathogenic Ancestry of the Fungal Clade Ustilaginomycotina.</title>
        <authorList>
            <person name="Kijpornyongpan T."/>
            <person name="Mondo S.J."/>
            <person name="Barry K."/>
            <person name="Sandor L."/>
            <person name="Lee J."/>
            <person name="Lipzen A."/>
            <person name="Pangilinan J."/>
            <person name="LaButti K."/>
            <person name="Hainaut M."/>
            <person name="Henrissat B."/>
            <person name="Grigoriev I.V."/>
            <person name="Spatafora J.W."/>
            <person name="Aime M.C."/>
        </authorList>
    </citation>
    <scope>NUCLEOTIDE SEQUENCE [LARGE SCALE GENOMIC DNA]</scope>
    <source>
        <strain evidence="2 3">MCA 5214</strain>
    </source>
</reference>